<dbReference type="InterPro" id="IPR019786">
    <property type="entry name" value="Zinc_finger_PHD-type_CS"/>
</dbReference>
<keyword evidence="5" id="KW-0805">Transcription regulation</keyword>
<dbReference type="InterPro" id="IPR001965">
    <property type="entry name" value="Znf_PHD"/>
</dbReference>
<dbReference type="Pfam" id="PF12269">
    <property type="entry name" value="CpG_bind_C"/>
    <property type="match status" value="1"/>
</dbReference>
<keyword evidence="7" id="KW-0804">Transcription</keyword>
<feature type="domain" description="CXXC-type" evidence="14">
    <location>
        <begin position="95"/>
        <end position="141"/>
    </location>
</feature>
<dbReference type="Gene3D" id="3.30.40.10">
    <property type="entry name" value="Zinc/RING finger domain, C3HC4 (zinc finger)"/>
    <property type="match status" value="1"/>
</dbReference>
<keyword evidence="2" id="KW-0479">Metal-binding</keyword>
<dbReference type="Pfam" id="PF00628">
    <property type="entry name" value="PHD"/>
    <property type="match status" value="1"/>
</dbReference>
<accession>A0AAV5SJ70</accession>
<protein>
    <recommendedName>
        <fullName evidence="9">CXXC-type zinc finger protein 1</fullName>
    </recommendedName>
</protein>
<evidence type="ECO:0000256" key="8">
    <source>
        <dbReference type="ARBA" id="ARBA00023242"/>
    </source>
</evidence>
<keyword evidence="6" id="KW-0238">DNA-binding</keyword>
<evidence type="ECO:0000256" key="4">
    <source>
        <dbReference type="ARBA" id="ARBA00022833"/>
    </source>
</evidence>
<dbReference type="AlphaFoldDB" id="A0AAV5SJ70"/>
<dbReference type="InterPro" id="IPR013083">
    <property type="entry name" value="Znf_RING/FYVE/PHD"/>
</dbReference>
<feature type="region of interest" description="Disordered" evidence="11">
    <location>
        <begin position="151"/>
        <end position="238"/>
    </location>
</feature>
<evidence type="ECO:0000313" key="15">
    <source>
        <dbReference type="EMBL" id="GMS83118.1"/>
    </source>
</evidence>
<evidence type="ECO:0000256" key="12">
    <source>
        <dbReference type="SAM" id="SignalP"/>
    </source>
</evidence>
<evidence type="ECO:0000313" key="16">
    <source>
        <dbReference type="Proteomes" id="UP001432027"/>
    </source>
</evidence>
<keyword evidence="3 10" id="KW-0863">Zinc-finger</keyword>
<evidence type="ECO:0000256" key="7">
    <source>
        <dbReference type="ARBA" id="ARBA00023163"/>
    </source>
</evidence>
<organism evidence="15 16">
    <name type="scientific">Pristionchus entomophagus</name>
    <dbReference type="NCBI Taxonomy" id="358040"/>
    <lineage>
        <taxon>Eukaryota</taxon>
        <taxon>Metazoa</taxon>
        <taxon>Ecdysozoa</taxon>
        <taxon>Nematoda</taxon>
        <taxon>Chromadorea</taxon>
        <taxon>Rhabditida</taxon>
        <taxon>Rhabditina</taxon>
        <taxon>Diplogasteromorpha</taxon>
        <taxon>Diplogasteroidea</taxon>
        <taxon>Neodiplogasteridae</taxon>
        <taxon>Pristionchus</taxon>
    </lineage>
</organism>
<feature type="non-terminal residue" evidence="15">
    <location>
        <position position="1"/>
    </location>
</feature>
<dbReference type="InterPro" id="IPR011011">
    <property type="entry name" value="Znf_FYVE_PHD"/>
</dbReference>
<feature type="domain" description="PHD-type" evidence="13">
    <location>
        <begin position="38"/>
        <end position="88"/>
    </location>
</feature>
<reference evidence="15" key="1">
    <citation type="submission" date="2023-10" db="EMBL/GenBank/DDBJ databases">
        <title>Genome assembly of Pristionchus species.</title>
        <authorList>
            <person name="Yoshida K."/>
            <person name="Sommer R.J."/>
        </authorList>
    </citation>
    <scope>NUCLEOTIDE SEQUENCE</scope>
    <source>
        <strain evidence="15">RS0144</strain>
    </source>
</reference>
<keyword evidence="12" id="KW-0732">Signal</keyword>
<evidence type="ECO:0000256" key="3">
    <source>
        <dbReference type="ARBA" id="ARBA00022771"/>
    </source>
</evidence>
<evidence type="ECO:0000256" key="6">
    <source>
        <dbReference type="ARBA" id="ARBA00023125"/>
    </source>
</evidence>
<dbReference type="PANTHER" id="PTHR46174">
    <property type="entry name" value="CXXC-TYPE ZINC FINGER PROTEIN 1"/>
    <property type="match status" value="1"/>
</dbReference>
<evidence type="ECO:0000256" key="1">
    <source>
        <dbReference type="ARBA" id="ARBA00004123"/>
    </source>
</evidence>
<name>A0AAV5SJ70_9BILA</name>
<dbReference type="GO" id="GO:0008270">
    <property type="term" value="F:zinc ion binding"/>
    <property type="evidence" value="ECO:0007669"/>
    <property type="project" value="UniProtKB-KW"/>
</dbReference>
<feature type="signal peptide" evidence="12">
    <location>
        <begin position="1"/>
        <end position="18"/>
    </location>
</feature>
<dbReference type="InterPro" id="IPR019787">
    <property type="entry name" value="Znf_PHD-finger"/>
</dbReference>
<feature type="compositionally biased region" description="Basic residues" evidence="11">
    <location>
        <begin position="200"/>
        <end position="209"/>
    </location>
</feature>
<dbReference type="PANTHER" id="PTHR46174:SF1">
    <property type="entry name" value="CXXC-TYPE ZINC FINGER PROTEIN 1"/>
    <property type="match status" value="1"/>
</dbReference>
<dbReference type="PROSITE" id="PS51058">
    <property type="entry name" value="ZF_CXXC"/>
    <property type="match status" value="1"/>
</dbReference>
<dbReference type="InterPro" id="IPR037869">
    <property type="entry name" value="Spp1/CFP1"/>
</dbReference>
<gene>
    <name evidence="15" type="ORF">PENTCL1PPCAC_5293</name>
</gene>
<keyword evidence="4" id="KW-0862">Zinc</keyword>
<comment type="caution">
    <text evidence="15">The sequence shown here is derived from an EMBL/GenBank/DDBJ whole genome shotgun (WGS) entry which is preliminary data.</text>
</comment>
<proteinExistence type="predicted"/>
<dbReference type="GO" id="GO:0045893">
    <property type="term" value="P:positive regulation of DNA-templated transcription"/>
    <property type="evidence" value="ECO:0007669"/>
    <property type="project" value="TreeGrafter"/>
</dbReference>
<comment type="subcellular location">
    <subcellularLocation>
        <location evidence="1">Nucleus</location>
    </subcellularLocation>
</comment>
<dbReference type="SMART" id="SM00249">
    <property type="entry name" value="PHD"/>
    <property type="match status" value="1"/>
</dbReference>
<keyword evidence="8" id="KW-0539">Nucleus</keyword>
<sequence length="574" mass="65869">VFSLGLLLQYHYLAMTSSQDEGFETPKGGRRKNRKADEVFCYCREPEGNRFMIGCDACDEWYHGECIQISRTKGREIDKYYCPTCVSKNPELTTTYKKKDYDLGDNPVRCTECINCIRTPDCGECTRCISKDGRCMRVECLMEDLKIDRKKENEKKQPRKTPATEMKSEEEDDDTFSPPSASTSRKAGGSGVALSDKKNLPRGRKKGWKKDKSAEKVAPKKAKEVYKEKRPGYESTLGERLDKGSATYAAWEAQQGRYRKGRAVKAEPEQCWGPGCVNETRDNSKYCSDDCGKALAKVRLMEYLPKGLANYWRLEPAAVRQAREEEERRTRELEVMQEEKKDLDKWYNLVINYVDSIKQIKPDEADDDRKEEGEMMINCPVCAVEYGSRSISKHIERCFIRMEKQTTYGTNTKCNINPHDIFCEEFNKSNNTYCKRLRVVCPEHYKGDIEAGLQICGWPKVWTCQGSKTMDELFHSTEDIISNGLCSISRKECKQHCGWVTSILGSIDARRIAFFHKYDEVCEARNLTVNSKKGNAWLLMANQTEYHQPLEKILHQYKSAAERGGETVTSAIQP</sequence>
<dbReference type="GO" id="GO:0003677">
    <property type="term" value="F:DNA binding"/>
    <property type="evidence" value="ECO:0007669"/>
    <property type="project" value="UniProtKB-KW"/>
</dbReference>
<evidence type="ECO:0000256" key="9">
    <source>
        <dbReference type="ARBA" id="ARBA00023828"/>
    </source>
</evidence>
<evidence type="ECO:0000259" key="13">
    <source>
        <dbReference type="PROSITE" id="PS50016"/>
    </source>
</evidence>
<evidence type="ECO:0000256" key="5">
    <source>
        <dbReference type="ARBA" id="ARBA00023015"/>
    </source>
</evidence>
<keyword evidence="16" id="KW-1185">Reference proteome</keyword>
<evidence type="ECO:0000259" key="14">
    <source>
        <dbReference type="PROSITE" id="PS51058"/>
    </source>
</evidence>
<evidence type="ECO:0000256" key="2">
    <source>
        <dbReference type="ARBA" id="ARBA00022723"/>
    </source>
</evidence>
<dbReference type="PROSITE" id="PS50016">
    <property type="entry name" value="ZF_PHD_2"/>
    <property type="match status" value="1"/>
</dbReference>
<evidence type="ECO:0000256" key="10">
    <source>
        <dbReference type="PROSITE-ProRule" id="PRU00509"/>
    </source>
</evidence>
<dbReference type="InterPro" id="IPR022056">
    <property type="entry name" value="CpG-bd_C"/>
</dbReference>
<dbReference type="EMBL" id="BTSX01000002">
    <property type="protein sequence ID" value="GMS83118.1"/>
    <property type="molecule type" value="Genomic_DNA"/>
</dbReference>
<feature type="compositionally biased region" description="Basic and acidic residues" evidence="11">
    <location>
        <begin position="210"/>
        <end position="238"/>
    </location>
</feature>
<dbReference type="GO" id="GO:0048188">
    <property type="term" value="C:Set1C/COMPASS complex"/>
    <property type="evidence" value="ECO:0007669"/>
    <property type="project" value="InterPro"/>
</dbReference>
<dbReference type="PROSITE" id="PS01359">
    <property type="entry name" value="ZF_PHD_1"/>
    <property type="match status" value="1"/>
</dbReference>
<evidence type="ECO:0000256" key="11">
    <source>
        <dbReference type="SAM" id="MobiDB-lite"/>
    </source>
</evidence>
<dbReference type="Proteomes" id="UP001432027">
    <property type="component" value="Unassembled WGS sequence"/>
</dbReference>
<dbReference type="SUPFAM" id="SSF57903">
    <property type="entry name" value="FYVE/PHD zinc finger"/>
    <property type="match status" value="1"/>
</dbReference>
<dbReference type="InterPro" id="IPR002857">
    <property type="entry name" value="Znf_CXXC"/>
</dbReference>
<feature type="chain" id="PRO_5043977799" description="CXXC-type zinc finger protein 1" evidence="12">
    <location>
        <begin position="19"/>
        <end position="574"/>
    </location>
</feature>